<dbReference type="SUPFAM" id="SSF52833">
    <property type="entry name" value="Thioredoxin-like"/>
    <property type="match status" value="1"/>
</dbReference>
<feature type="signal peptide" evidence="1">
    <location>
        <begin position="1"/>
        <end position="23"/>
    </location>
</feature>
<evidence type="ECO:0000256" key="1">
    <source>
        <dbReference type="SAM" id="SignalP"/>
    </source>
</evidence>
<dbReference type="OrthoDB" id="9814618at2"/>
<feature type="chain" id="PRO_5012915278" description="Thioredoxin domain-containing protein" evidence="1">
    <location>
        <begin position="24"/>
        <end position="145"/>
    </location>
</feature>
<keyword evidence="4" id="KW-1185">Reference proteome</keyword>
<dbReference type="PROSITE" id="PS51352">
    <property type="entry name" value="THIOREDOXIN_2"/>
    <property type="match status" value="1"/>
</dbReference>
<reference evidence="4" key="1">
    <citation type="submission" date="2017-04" db="EMBL/GenBank/DDBJ databases">
        <title>Function of individual gut microbiota members based on whole genome sequencing of pure cultures obtained from chicken caecum.</title>
        <authorList>
            <person name="Medvecky M."/>
            <person name="Cejkova D."/>
            <person name="Polansky O."/>
            <person name="Karasova D."/>
            <person name="Kubasova T."/>
            <person name="Cizek A."/>
            <person name="Rychlik I."/>
        </authorList>
    </citation>
    <scope>NUCLEOTIDE SEQUENCE [LARGE SCALE GENOMIC DNA]</scope>
    <source>
        <strain evidence="4">An273</strain>
    </source>
</reference>
<evidence type="ECO:0000313" key="3">
    <source>
        <dbReference type="EMBL" id="OUO56630.1"/>
    </source>
</evidence>
<dbReference type="Pfam" id="PF00085">
    <property type="entry name" value="Thioredoxin"/>
    <property type="match status" value="1"/>
</dbReference>
<organism evidence="3 4">
    <name type="scientific">Candidatus Avelusimicrobium gallicola</name>
    <dbReference type="NCBI Taxonomy" id="2562704"/>
    <lineage>
        <taxon>Bacteria</taxon>
        <taxon>Pseudomonadati</taxon>
        <taxon>Elusimicrobiota</taxon>
        <taxon>Elusimicrobia</taxon>
        <taxon>Elusimicrobiales</taxon>
        <taxon>Elusimicrobiaceae</taxon>
        <taxon>Candidatus Avelusimicrobium</taxon>
    </lineage>
</organism>
<evidence type="ECO:0000313" key="4">
    <source>
        <dbReference type="Proteomes" id="UP000196368"/>
    </source>
</evidence>
<dbReference type="PROSITE" id="PS51257">
    <property type="entry name" value="PROKAR_LIPOPROTEIN"/>
    <property type="match status" value="1"/>
</dbReference>
<keyword evidence="1" id="KW-0732">Signal</keyword>
<gene>
    <name evidence="3" type="ORF">B5F75_05415</name>
</gene>
<dbReference type="Proteomes" id="UP000196368">
    <property type="component" value="Unassembled WGS sequence"/>
</dbReference>
<dbReference type="EMBL" id="NFJD01000003">
    <property type="protein sequence ID" value="OUO56630.1"/>
    <property type="molecule type" value="Genomic_DNA"/>
</dbReference>
<comment type="caution">
    <text evidence="3">The sequence shown here is derived from an EMBL/GenBank/DDBJ whole genome shotgun (WGS) entry which is preliminary data.</text>
</comment>
<dbReference type="Gene3D" id="3.40.30.10">
    <property type="entry name" value="Glutaredoxin"/>
    <property type="match status" value="1"/>
</dbReference>
<dbReference type="InterPro" id="IPR036249">
    <property type="entry name" value="Thioredoxin-like_sf"/>
</dbReference>
<accession>A0A1Y4DJW9</accession>
<dbReference type="AlphaFoldDB" id="A0A1Y4DJW9"/>
<name>A0A1Y4DJW9_9BACT</name>
<feature type="domain" description="Thioredoxin" evidence="2">
    <location>
        <begin position="18"/>
        <end position="138"/>
    </location>
</feature>
<dbReference type="InterPro" id="IPR013766">
    <property type="entry name" value="Thioredoxin_domain"/>
</dbReference>
<dbReference type="RefSeq" id="WP_087288735.1">
    <property type="nucleotide sequence ID" value="NZ_NFJD01000003.1"/>
</dbReference>
<protein>
    <recommendedName>
        <fullName evidence="2">Thioredoxin domain-containing protein</fullName>
    </recommendedName>
</protein>
<evidence type="ECO:0000259" key="2">
    <source>
        <dbReference type="PROSITE" id="PS51352"/>
    </source>
</evidence>
<proteinExistence type="predicted"/>
<dbReference type="CDD" id="cd02947">
    <property type="entry name" value="TRX_family"/>
    <property type="match status" value="1"/>
</dbReference>
<sequence>MKKVILSVFVAVAVLACAQLGFAQQAGALPKLTSKAYASMKKDEVYVVLFSAPYCGGCHLAQQTLFPALMKKYASEKNVHFYVLDVEEDVAAADGTFLKDKWGILYLPTFVVAYNDAVMYFKSGYSDKMEAALTKEISTQVDSLK</sequence>